<keyword evidence="8" id="KW-1185">Reference proteome</keyword>
<dbReference type="Proteomes" id="UP000190027">
    <property type="component" value="Unassembled WGS sequence"/>
</dbReference>
<evidence type="ECO:0000256" key="3">
    <source>
        <dbReference type="ARBA" id="ARBA00022603"/>
    </source>
</evidence>
<feature type="domain" description="Tetrapyrrole methylase" evidence="6">
    <location>
        <begin position="2"/>
        <end position="166"/>
    </location>
</feature>
<sequence length="189" mass="21461">MRPHLREGVEVRRLRFPMTNDVEVLQHAWEENTHKLVQCLDKGEDVVLVTLGDPLLYSTVGYILRTLRRAYPDYPVEIIPGITSFQQAAALTQTILAEGEQPLHILAGTMSEDALAETLSQKGNFVILKAYKNFTVIRDQLRHNNMAHDCVYASRIGLEREKICRGIENLVEDPTYLTLLLANSYEKPA</sequence>
<dbReference type="AlphaFoldDB" id="A0A1T4WP51"/>
<comment type="pathway">
    <text evidence="1">Cofactor biosynthesis; adenosylcobalamin biosynthesis.</text>
</comment>
<evidence type="ECO:0000256" key="1">
    <source>
        <dbReference type="ARBA" id="ARBA00004953"/>
    </source>
</evidence>
<evidence type="ECO:0000256" key="4">
    <source>
        <dbReference type="ARBA" id="ARBA00022679"/>
    </source>
</evidence>
<keyword evidence="5" id="KW-0949">S-adenosyl-L-methionine</keyword>
<dbReference type="Pfam" id="PF00590">
    <property type="entry name" value="TP_methylase"/>
    <property type="match status" value="1"/>
</dbReference>
<dbReference type="InterPro" id="IPR014776">
    <property type="entry name" value="4pyrrole_Mease_sub2"/>
</dbReference>
<dbReference type="CDD" id="cd11645">
    <property type="entry name" value="Precorrin_2_C20_MT"/>
    <property type="match status" value="1"/>
</dbReference>
<dbReference type="Gene3D" id="3.40.1010.10">
    <property type="entry name" value="Cobalt-precorrin-4 Transmethylase, Domain 1"/>
    <property type="match status" value="1"/>
</dbReference>
<dbReference type="PANTHER" id="PTHR43467">
    <property type="entry name" value="COBALT-PRECORRIN-2 C(20)-METHYLTRANSFERASE"/>
    <property type="match status" value="1"/>
</dbReference>
<gene>
    <name evidence="7" type="ORF">SAMN02745704_01238</name>
</gene>
<dbReference type="InterPro" id="IPR000878">
    <property type="entry name" value="4pyrrol_Mease"/>
</dbReference>
<dbReference type="InterPro" id="IPR014777">
    <property type="entry name" value="4pyrrole_Mease_sub1"/>
</dbReference>
<dbReference type="EMBL" id="FUYC01000003">
    <property type="protein sequence ID" value="SKA79029.1"/>
    <property type="molecule type" value="Genomic_DNA"/>
</dbReference>
<dbReference type="InterPro" id="IPR035996">
    <property type="entry name" value="4pyrrol_Methylase_sf"/>
</dbReference>
<name>A0A1T4WP51_9BACT</name>
<dbReference type="GO" id="GO:0009236">
    <property type="term" value="P:cobalamin biosynthetic process"/>
    <property type="evidence" value="ECO:0007669"/>
    <property type="project" value="UniProtKB-KW"/>
</dbReference>
<evidence type="ECO:0000256" key="2">
    <source>
        <dbReference type="ARBA" id="ARBA00022573"/>
    </source>
</evidence>
<keyword evidence="2" id="KW-0169">Cobalamin biosynthesis</keyword>
<dbReference type="SUPFAM" id="SSF53790">
    <property type="entry name" value="Tetrapyrrole methylase"/>
    <property type="match status" value="1"/>
</dbReference>
<evidence type="ECO:0000313" key="7">
    <source>
        <dbReference type="EMBL" id="SKA79029.1"/>
    </source>
</evidence>
<keyword evidence="3 7" id="KW-0489">Methyltransferase</keyword>
<dbReference type="GO" id="GO:0030788">
    <property type="term" value="F:precorrin-2 C20-methyltransferase activity"/>
    <property type="evidence" value="ECO:0007669"/>
    <property type="project" value="InterPro"/>
</dbReference>
<dbReference type="InterPro" id="IPR012382">
    <property type="entry name" value="CobI/CbiL"/>
</dbReference>
<evidence type="ECO:0000256" key="5">
    <source>
        <dbReference type="ARBA" id="ARBA00022691"/>
    </source>
</evidence>
<reference evidence="7 8" key="1">
    <citation type="submission" date="2017-02" db="EMBL/GenBank/DDBJ databases">
        <authorList>
            <person name="Peterson S.W."/>
        </authorList>
    </citation>
    <scope>NUCLEOTIDE SEQUENCE [LARGE SCALE GENOMIC DNA]</scope>
    <source>
        <strain evidence="7 8">DSM 16080</strain>
    </source>
</reference>
<proteinExistence type="predicted"/>
<dbReference type="PANTHER" id="PTHR43467:SF2">
    <property type="entry name" value="COBALT-PRECORRIN-2 C(20)-METHYLTRANSFERASE"/>
    <property type="match status" value="1"/>
</dbReference>
<dbReference type="STRING" id="1121449.SAMN02745704_01238"/>
<keyword evidence="4 7" id="KW-0808">Transferase</keyword>
<dbReference type="Gene3D" id="3.30.950.10">
    <property type="entry name" value="Methyltransferase, Cobalt-precorrin-4 Transmethylase, Domain 2"/>
    <property type="match status" value="1"/>
</dbReference>
<organism evidence="7 8">
    <name type="scientific">Paucidesulfovibrio gracilis DSM 16080</name>
    <dbReference type="NCBI Taxonomy" id="1121449"/>
    <lineage>
        <taxon>Bacteria</taxon>
        <taxon>Pseudomonadati</taxon>
        <taxon>Thermodesulfobacteriota</taxon>
        <taxon>Desulfovibrionia</taxon>
        <taxon>Desulfovibrionales</taxon>
        <taxon>Desulfovibrionaceae</taxon>
        <taxon>Paucidesulfovibrio</taxon>
    </lineage>
</organism>
<protein>
    <submittedName>
        <fullName evidence="7">Precorrin-2/cobalt-factor-2 C20-methyltransferase</fullName>
    </submittedName>
</protein>
<dbReference type="GO" id="GO:0032259">
    <property type="term" value="P:methylation"/>
    <property type="evidence" value="ECO:0007669"/>
    <property type="project" value="UniProtKB-KW"/>
</dbReference>
<evidence type="ECO:0000313" key="8">
    <source>
        <dbReference type="Proteomes" id="UP000190027"/>
    </source>
</evidence>
<evidence type="ECO:0000259" key="6">
    <source>
        <dbReference type="Pfam" id="PF00590"/>
    </source>
</evidence>
<accession>A0A1T4WP51</accession>